<evidence type="ECO:0000259" key="6">
    <source>
        <dbReference type="Pfam" id="PF08281"/>
    </source>
</evidence>
<keyword evidence="4" id="KW-0804">Transcription</keyword>
<dbReference type="PANTHER" id="PTHR43133:SF46">
    <property type="entry name" value="RNA POLYMERASE SIGMA-70 FACTOR ECF SUBFAMILY"/>
    <property type="match status" value="1"/>
</dbReference>
<keyword evidence="2" id="KW-0805">Transcription regulation</keyword>
<dbReference type="InterPro" id="IPR036388">
    <property type="entry name" value="WH-like_DNA-bd_sf"/>
</dbReference>
<dbReference type="GO" id="GO:0006352">
    <property type="term" value="P:DNA-templated transcription initiation"/>
    <property type="evidence" value="ECO:0007669"/>
    <property type="project" value="InterPro"/>
</dbReference>
<dbReference type="Proteomes" id="UP000261174">
    <property type="component" value="Unassembled WGS sequence"/>
</dbReference>
<name>A0A3E1NVR9_9BACT</name>
<accession>A0A3E1NVR9</accession>
<gene>
    <name evidence="7" type="ORF">DXN04_24855</name>
</gene>
<comment type="caution">
    <text evidence="7">The sequence shown here is derived from an EMBL/GenBank/DDBJ whole genome shotgun (WGS) entry which is preliminary data.</text>
</comment>
<dbReference type="AlphaFoldDB" id="A0A3E1NVR9"/>
<dbReference type="InterPro" id="IPR014327">
    <property type="entry name" value="RNA_pol_sigma70_bacteroid"/>
</dbReference>
<proteinExistence type="inferred from homology"/>
<dbReference type="PANTHER" id="PTHR43133">
    <property type="entry name" value="RNA POLYMERASE ECF-TYPE SIGMA FACTO"/>
    <property type="match status" value="1"/>
</dbReference>
<dbReference type="SUPFAM" id="SSF88659">
    <property type="entry name" value="Sigma3 and sigma4 domains of RNA polymerase sigma factors"/>
    <property type="match status" value="1"/>
</dbReference>
<dbReference type="InterPro" id="IPR013249">
    <property type="entry name" value="RNA_pol_sigma70_r4_t2"/>
</dbReference>
<evidence type="ECO:0000259" key="5">
    <source>
        <dbReference type="Pfam" id="PF04542"/>
    </source>
</evidence>
<dbReference type="GO" id="GO:0016987">
    <property type="term" value="F:sigma factor activity"/>
    <property type="evidence" value="ECO:0007669"/>
    <property type="project" value="UniProtKB-KW"/>
</dbReference>
<dbReference type="SUPFAM" id="SSF88946">
    <property type="entry name" value="Sigma2 domain of RNA polymerase sigma factors"/>
    <property type="match status" value="1"/>
</dbReference>
<evidence type="ECO:0000313" key="7">
    <source>
        <dbReference type="EMBL" id="RFM32020.1"/>
    </source>
</evidence>
<evidence type="ECO:0000313" key="8">
    <source>
        <dbReference type="Proteomes" id="UP000261174"/>
    </source>
</evidence>
<dbReference type="InterPro" id="IPR014284">
    <property type="entry name" value="RNA_pol_sigma-70_dom"/>
</dbReference>
<dbReference type="GO" id="GO:0003677">
    <property type="term" value="F:DNA binding"/>
    <property type="evidence" value="ECO:0007669"/>
    <property type="project" value="InterPro"/>
</dbReference>
<reference evidence="7 8" key="1">
    <citation type="submission" date="2018-08" db="EMBL/GenBank/DDBJ databases">
        <title>Chitinophaga sp. K20C18050901, a novel bacterium isolated from forest soil.</title>
        <authorList>
            <person name="Wang C."/>
        </authorList>
    </citation>
    <scope>NUCLEOTIDE SEQUENCE [LARGE SCALE GENOMIC DNA]</scope>
    <source>
        <strain evidence="7 8">K20C18050901</strain>
    </source>
</reference>
<feature type="domain" description="RNA polymerase sigma-70 region 2" evidence="5">
    <location>
        <begin position="25"/>
        <end position="91"/>
    </location>
</feature>
<protein>
    <submittedName>
        <fullName evidence="7">RNA polymerase sigma-70 factor</fullName>
    </submittedName>
</protein>
<dbReference type="InterPro" id="IPR007627">
    <property type="entry name" value="RNA_pol_sigma70_r2"/>
</dbReference>
<dbReference type="EMBL" id="QTJV01000010">
    <property type="protein sequence ID" value="RFM32020.1"/>
    <property type="molecule type" value="Genomic_DNA"/>
</dbReference>
<keyword evidence="8" id="KW-1185">Reference proteome</keyword>
<dbReference type="InterPro" id="IPR039425">
    <property type="entry name" value="RNA_pol_sigma-70-like"/>
</dbReference>
<dbReference type="Gene3D" id="1.10.10.10">
    <property type="entry name" value="Winged helix-like DNA-binding domain superfamily/Winged helix DNA-binding domain"/>
    <property type="match status" value="1"/>
</dbReference>
<sequence length="186" mass="21123">MIDEATISMLAGRVATGDEDAYRQLFRLFYKPLSKFAYTIVKSMEPAEEIASDVFVNVWKNRERLLEIASLKVYLYVAAKNLSLNYLNRQKLPHFSLDELDVEMSAGDRSPEQLLISGEMAKKISEAVNNLPPRCKIIFKLVREDGLKYKEVARILDISVNTVDVQMAIAGKKISESLKLYLPFQG</sequence>
<feature type="domain" description="RNA polymerase sigma factor 70 region 4 type 2" evidence="6">
    <location>
        <begin position="123"/>
        <end position="168"/>
    </location>
</feature>
<dbReference type="NCBIfam" id="TIGR02985">
    <property type="entry name" value="Sig70_bacteroi1"/>
    <property type="match status" value="1"/>
</dbReference>
<evidence type="ECO:0000256" key="4">
    <source>
        <dbReference type="ARBA" id="ARBA00023163"/>
    </source>
</evidence>
<dbReference type="Gene3D" id="1.10.1740.10">
    <property type="match status" value="1"/>
</dbReference>
<dbReference type="Pfam" id="PF04542">
    <property type="entry name" value="Sigma70_r2"/>
    <property type="match status" value="1"/>
</dbReference>
<dbReference type="Pfam" id="PF08281">
    <property type="entry name" value="Sigma70_r4_2"/>
    <property type="match status" value="1"/>
</dbReference>
<dbReference type="InterPro" id="IPR013325">
    <property type="entry name" value="RNA_pol_sigma_r2"/>
</dbReference>
<dbReference type="InterPro" id="IPR013324">
    <property type="entry name" value="RNA_pol_sigma_r3/r4-like"/>
</dbReference>
<dbReference type="NCBIfam" id="TIGR02937">
    <property type="entry name" value="sigma70-ECF"/>
    <property type="match status" value="1"/>
</dbReference>
<evidence type="ECO:0000256" key="2">
    <source>
        <dbReference type="ARBA" id="ARBA00023015"/>
    </source>
</evidence>
<comment type="similarity">
    <text evidence="1">Belongs to the sigma-70 factor family. ECF subfamily.</text>
</comment>
<keyword evidence="3" id="KW-0731">Sigma factor</keyword>
<dbReference type="OrthoDB" id="659361at2"/>
<evidence type="ECO:0000256" key="3">
    <source>
        <dbReference type="ARBA" id="ARBA00023082"/>
    </source>
</evidence>
<evidence type="ECO:0000256" key="1">
    <source>
        <dbReference type="ARBA" id="ARBA00010641"/>
    </source>
</evidence>
<organism evidence="7 8">
    <name type="scientific">Chitinophaga silvisoli</name>
    <dbReference type="NCBI Taxonomy" id="2291814"/>
    <lineage>
        <taxon>Bacteria</taxon>
        <taxon>Pseudomonadati</taxon>
        <taxon>Bacteroidota</taxon>
        <taxon>Chitinophagia</taxon>
        <taxon>Chitinophagales</taxon>
        <taxon>Chitinophagaceae</taxon>
        <taxon>Chitinophaga</taxon>
    </lineage>
</organism>